<dbReference type="Proteomes" id="UP000534294">
    <property type="component" value="Unassembled WGS sequence"/>
</dbReference>
<dbReference type="AlphaFoldDB" id="A0A7W7YQG8"/>
<evidence type="ECO:0000259" key="6">
    <source>
        <dbReference type="PROSITE" id="PS51007"/>
    </source>
</evidence>
<dbReference type="InterPro" id="IPR011429">
    <property type="entry name" value="Cyt_c_Planctomycete-type"/>
</dbReference>
<dbReference type="RefSeq" id="WP_184213056.1">
    <property type="nucleotide sequence ID" value="NZ_JACHIF010000013.1"/>
</dbReference>
<dbReference type="GO" id="GO:0020037">
    <property type="term" value="F:heme binding"/>
    <property type="evidence" value="ECO:0007669"/>
    <property type="project" value="InterPro"/>
</dbReference>
<gene>
    <name evidence="7" type="ORF">HNQ64_004750</name>
</gene>
<dbReference type="PANTHER" id="PTHR35889:SF3">
    <property type="entry name" value="F-BOX DOMAIN-CONTAINING PROTEIN"/>
    <property type="match status" value="1"/>
</dbReference>
<dbReference type="SUPFAM" id="SSF46626">
    <property type="entry name" value="Cytochrome c"/>
    <property type="match status" value="1"/>
</dbReference>
<protein>
    <recommendedName>
        <fullName evidence="6">Cytochrome c domain-containing protein</fullName>
    </recommendedName>
</protein>
<evidence type="ECO:0000256" key="1">
    <source>
        <dbReference type="ARBA" id="ARBA00022617"/>
    </source>
</evidence>
<dbReference type="EMBL" id="JACHIF010000013">
    <property type="protein sequence ID" value="MBB5040466.1"/>
    <property type="molecule type" value="Genomic_DNA"/>
</dbReference>
<reference evidence="7 8" key="1">
    <citation type="submission" date="2020-08" db="EMBL/GenBank/DDBJ databases">
        <title>Genomic Encyclopedia of Type Strains, Phase IV (KMG-IV): sequencing the most valuable type-strain genomes for metagenomic binning, comparative biology and taxonomic classification.</title>
        <authorList>
            <person name="Goeker M."/>
        </authorList>
    </citation>
    <scope>NUCLEOTIDE SEQUENCE [LARGE SCALE GENOMIC DNA]</scope>
    <source>
        <strain evidence="7 8">DSM 12251</strain>
    </source>
</reference>
<accession>A0A7W7YQG8</accession>
<evidence type="ECO:0000256" key="2">
    <source>
        <dbReference type="ARBA" id="ARBA00022723"/>
    </source>
</evidence>
<sequence>MRFLLATFSALAVLPAGAAAPLDFNRDIRPILSDNCFACHGFDAKKRKADLRLDTPEGAYALIDGVQAIKPGDPAASSIIERILSTDEDEVMPPPESHKKITPQQAEMLQRWIKEGAKYKKHWAFEKPIKATVPKISGGLVRNPIDAFIQDRLRQEALSPAPEANKETLIRRVTLDLTGLPPTIAEVDAYLADSSPDAYEKVVSRLLKSERYGEHMGRYWLDAARYADTHGLHLDNERSMWPYRDWVVRAFNDNLPFDEFTRWQLAGDLLPNATVDQQIASGFNRCNVTTSEGGSIAEEFVFRYAVDRTDTTVAVWMGLTAGCAVCHDHKFDPISQKEFYSLYAFFNSAADPAMDGNILLTPPILRLSTPDQKKELASLEQQIAAKQGDIKAAIAKIDYVDPGTLTPPPPVQTSEVVWFEDAFPAGVKVQSSEGATTFVSKKDGPVFSGETALRRTATAVAQDFFSGGASFEVPANGRITAQCFLDPANPPTSIMIQFHVGGWNHRAFWGEEGAIPFGQVRTPERVKMGAMPKTGEWVKLDIPIDKIGLKPGMKVTGYAFTQFGGTVSWDRLSMSSRVDPAKDPQWSWKVWVTKNQGTRVAALPQDLQTLARGKKAAEWTEAETKQVKDWWFENEYQGAREIVNGVRGQKLALESKRKALEDLIPATFIMADLPQPRESFIMNRGQYDQPGEKVGRGTPAVFPPLPNAGQPTRMDLANWLVSPDHPLTARVTVNRLWQQFFGTGLVKTTNDFGSQGEPPSHPELLDWLSVTFRENGWDMKAFVTQIVTSHTYRQSAAFTPESLAKDPENRLLARGPRFRADAEVVRDSALFVSGLLSPKIGGKGVRPYQPENIWEPVGFGGSNTRNYVQDQGESLYRRSLYTFWKRTAPPPAMTNFDAPNRESYCLRRERSNTPLQALNLMNDVQYFEAARNFAQQLLLQKGASTDTRLTTAFRSSTGRYPTAQEAEIIRHALDQHLTAYKARPEEAQQAVTYGETKPDPSLNVSELAAWTMVTNLLLNLDEMVTK</sequence>
<dbReference type="Pfam" id="PF07583">
    <property type="entry name" value="PSCyt2"/>
    <property type="match status" value="1"/>
</dbReference>
<comment type="caution">
    <text evidence="7">The sequence shown here is derived from an EMBL/GenBank/DDBJ whole genome shotgun (WGS) entry which is preliminary data.</text>
</comment>
<organism evidence="7 8">
    <name type="scientific">Prosthecobacter dejongeii</name>
    <dbReference type="NCBI Taxonomy" id="48465"/>
    <lineage>
        <taxon>Bacteria</taxon>
        <taxon>Pseudomonadati</taxon>
        <taxon>Verrucomicrobiota</taxon>
        <taxon>Verrucomicrobiia</taxon>
        <taxon>Verrucomicrobiales</taxon>
        <taxon>Verrucomicrobiaceae</taxon>
        <taxon>Prosthecobacter</taxon>
    </lineage>
</organism>
<evidence type="ECO:0000256" key="5">
    <source>
        <dbReference type="SAM" id="SignalP"/>
    </source>
</evidence>
<name>A0A7W7YQG8_9BACT</name>
<evidence type="ECO:0000256" key="4">
    <source>
        <dbReference type="PROSITE-ProRule" id="PRU00433"/>
    </source>
</evidence>
<dbReference type="GO" id="GO:0009055">
    <property type="term" value="F:electron transfer activity"/>
    <property type="evidence" value="ECO:0007669"/>
    <property type="project" value="InterPro"/>
</dbReference>
<evidence type="ECO:0000313" key="8">
    <source>
        <dbReference type="Proteomes" id="UP000534294"/>
    </source>
</evidence>
<dbReference type="PANTHER" id="PTHR35889">
    <property type="entry name" value="CYCLOINULO-OLIGOSACCHARIDE FRUCTANOTRANSFERASE-RELATED"/>
    <property type="match status" value="1"/>
</dbReference>
<dbReference type="Pfam" id="PF07587">
    <property type="entry name" value="PSD1"/>
    <property type="match status" value="1"/>
</dbReference>
<proteinExistence type="predicted"/>
<dbReference type="GO" id="GO:0046872">
    <property type="term" value="F:metal ion binding"/>
    <property type="evidence" value="ECO:0007669"/>
    <property type="project" value="UniProtKB-KW"/>
</dbReference>
<feature type="signal peptide" evidence="5">
    <location>
        <begin position="1"/>
        <end position="18"/>
    </location>
</feature>
<keyword evidence="5" id="KW-0732">Signal</keyword>
<dbReference type="InterPro" id="IPR011444">
    <property type="entry name" value="DUF1549"/>
</dbReference>
<feature type="domain" description="Cytochrome c" evidence="6">
    <location>
        <begin position="15"/>
        <end position="156"/>
    </location>
</feature>
<evidence type="ECO:0000313" key="7">
    <source>
        <dbReference type="EMBL" id="MBB5040466.1"/>
    </source>
</evidence>
<keyword evidence="2 4" id="KW-0479">Metal-binding</keyword>
<dbReference type="InterPro" id="IPR022655">
    <property type="entry name" value="DUF1553"/>
</dbReference>
<dbReference type="InterPro" id="IPR036909">
    <property type="entry name" value="Cyt_c-like_dom_sf"/>
</dbReference>
<dbReference type="InterPro" id="IPR009056">
    <property type="entry name" value="Cyt_c-like_dom"/>
</dbReference>
<keyword evidence="3 4" id="KW-0408">Iron</keyword>
<dbReference type="PROSITE" id="PS51007">
    <property type="entry name" value="CYTC"/>
    <property type="match status" value="1"/>
</dbReference>
<feature type="chain" id="PRO_5030557504" description="Cytochrome c domain-containing protein" evidence="5">
    <location>
        <begin position="19"/>
        <end position="1026"/>
    </location>
</feature>
<evidence type="ECO:0000256" key="3">
    <source>
        <dbReference type="ARBA" id="ARBA00023004"/>
    </source>
</evidence>
<keyword evidence="8" id="KW-1185">Reference proteome</keyword>
<dbReference type="Pfam" id="PF07635">
    <property type="entry name" value="PSCyt1"/>
    <property type="match status" value="1"/>
</dbReference>
<keyword evidence="1 4" id="KW-0349">Heme</keyword>